<name>A0A0H4VKC3_9BACT</name>
<evidence type="ECO:0000313" key="2">
    <source>
        <dbReference type="Proteomes" id="UP000036458"/>
    </source>
</evidence>
<gene>
    <name evidence="1" type="ORF">TH63_09365</name>
</gene>
<reference evidence="1 2" key="1">
    <citation type="submission" date="2015-01" db="EMBL/GenBank/DDBJ databases">
        <title>Rufibacter sp./DG31D/ whole genome sequencing.</title>
        <authorList>
            <person name="Kim M.K."/>
            <person name="Srinivasan S."/>
            <person name="Lee J.-J."/>
        </authorList>
    </citation>
    <scope>NUCLEOTIDE SEQUENCE [LARGE SCALE GENOMIC DNA]</scope>
    <source>
        <strain evidence="1 2">DG31D</strain>
    </source>
</reference>
<sequence>MKIKGNRSLMETRRAFRAESADNAAQPKPNLACHPMTAQAHNLCLRKRGGSKTPQAASIPLTCLPPI</sequence>
<organism evidence="1 2">
    <name type="scientific">Rufibacter radiotolerans</name>
    <dbReference type="NCBI Taxonomy" id="1379910"/>
    <lineage>
        <taxon>Bacteria</taxon>
        <taxon>Pseudomonadati</taxon>
        <taxon>Bacteroidota</taxon>
        <taxon>Cytophagia</taxon>
        <taxon>Cytophagales</taxon>
        <taxon>Hymenobacteraceae</taxon>
        <taxon>Rufibacter</taxon>
    </lineage>
</organism>
<keyword evidence="2" id="KW-1185">Reference proteome</keyword>
<evidence type="ECO:0000313" key="1">
    <source>
        <dbReference type="EMBL" id="AKQ45803.1"/>
    </source>
</evidence>
<accession>A0A0H4VKC3</accession>
<dbReference type="PATRIC" id="fig|1379910.4.peg.2032"/>
<dbReference type="AlphaFoldDB" id="A0A0H4VKC3"/>
<dbReference type="EMBL" id="CP010777">
    <property type="protein sequence ID" value="AKQ45803.1"/>
    <property type="molecule type" value="Genomic_DNA"/>
</dbReference>
<dbReference type="KEGG" id="ruf:TH63_09365"/>
<proteinExistence type="predicted"/>
<dbReference type="Proteomes" id="UP000036458">
    <property type="component" value="Chromosome"/>
</dbReference>
<dbReference type="STRING" id="1379910.TH63_09365"/>
<protein>
    <submittedName>
        <fullName evidence="1">Uncharacterized protein</fullName>
    </submittedName>
</protein>